<dbReference type="AlphaFoldDB" id="A0A1C0YPW6"/>
<evidence type="ECO:0000313" key="2">
    <source>
        <dbReference type="Proteomes" id="UP000093482"/>
    </source>
</evidence>
<reference evidence="1 2" key="1">
    <citation type="submission" date="2016-07" db="EMBL/GenBank/DDBJ databases">
        <title>Caryophanon latum genome sequencing.</title>
        <authorList>
            <person name="Verma A."/>
            <person name="Pal Y."/>
            <person name="Krishnamurthi S."/>
        </authorList>
    </citation>
    <scope>NUCLEOTIDE SEQUENCE [LARGE SCALE GENOMIC DNA]</scope>
    <source>
        <strain evidence="1 2">DSM 14151</strain>
    </source>
</reference>
<keyword evidence="2" id="KW-1185">Reference proteome</keyword>
<dbReference type="EMBL" id="MATO01000044">
    <property type="protein sequence ID" value="OCS89218.1"/>
    <property type="molecule type" value="Genomic_DNA"/>
</dbReference>
<dbReference type="Proteomes" id="UP000093482">
    <property type="component" value="Unassembled WGS sequence"/>
</dbReference>
<proteinExistence type="predicted"/>
<gene>
    <name evidence="1" type="ORF">A6K76_12765</name>
</gene>
<evidence type="ECO:0000313" key="1">
    <source>
        <dbReference type="EMBL" id="OCS89218.1"/>
    </source>
</evidence>
<accession>A0A1C0YPW6</accession>
<name>A0A1C0YPW6_9BACL</name>
<dbReference type="RefSeq" id="WP_066465246.1">
    <property type="nucleotide sequence ID" value="NZ_MATO01000044.1"/>
</dbReference>
<sequence length="121" mass="13839">MNIQAMNSYPITATKRAPHLPSNFFLSEEQKGKTTYEIKKEDGYLRHYVTKANGERVMVKESKLPKSQKEDESTGDLQGMVDEIVIKKLTDVLDPELVKLFSKTGVVAQKEKQLERYMTSI</sequence>
<dbReference type="OrthoDB" id="2454348at2"/>
<comment type="caution">
    <text evidence="1">The sequence shown here is derived from an EMBL/GenBank/DDBJ whole genome shotgun (WGS) entry which is preliminary data.</text>
</comment>
<protein>
    <submittedName>
        <fullName evidence="1">Uncharacterized protein</fullName>
    </submittedName>
</protein>
<organism evidence="1 2">
    <name type="scientific">Caryophanon latum</name>
    <dbReference type="NCBI Taxonomy" id="33977"/>
    <lineage>
        <taxon>Bacteria</taxon>
        <taxon>Bacillati</taxon>
        <taxon>Bacillota</taxon>
        <taxon>Bacilli</taxon>
        <taxon>Bacillales</taxon>
        <taxon>Caryophanaceae</taxon>
        <taxon>Caryophanon</taxon>
    </lineage>
</organism>